<evidence type="ECO:0000256" key="4">
    <source>
        <dbReference type="ARBA" id="ARBA00022692"/>
    </source>
</evidence>
<dbReference type="PANTHER" id="PTHR48022:SF68">
    <property type="entry name" value="MAJOR FACILITATOR SUPERFAMILY (MFS) PROFILE DOMAIN-CONTAINING PROTEIN-RELATED"/>
    <property type="match status" value="1"/>
</dbReference>
<protein>
    <recommendedName>
        <fullName evidence="9">Major facilitator superfamily (MFS) profile domain-containing protein</fullName>
    </recommendedName>
</protein>
<evidence type="ECO:0000256" key="3">
    <source>
        <dbReference type="ARBA" id="ARBA00022448"/>
    </source>
</evidence>
<feature type="transmembrane region" description="Helical" evidence="8">
    <location>
        <begin position="58"/>
        <end position="76"/>
    </location>
</feature>
<accession>A0A9W9KND4</accession>
<dbReference type="OrthoDB" id="6133115at2759"/>
<feature type="transmembrane region" description="Helical" evidence="8">
    <location>
        <begin position="310"/>
        <end position="331"/>
    </location>
</feature>
<keyword evidence="11" id="KW-1185">Reference proteome</keyword>
<keyword evidence="3 7" id="KW-0813">Transport</keyword>
<evidence type="ECO:0000256" key="5">
    <source>
        <dbReference type="ARBA" id="ARBA00022989"/>
    </source>
</evidence>
<dbReference type="Gene3D" id="1.20.1250.20">
    <property type="entry name" value="MFS general substrate transporter like domains"/>
    <property type="match status" value="1"/>
</dbReference>
<dbReference type="InterPro" id="IPR003663">
    <property type="entry name" value="Sugar/inositol_transpt"/>
</dbReference>
<reference evidence="10" key="2">
    <citation type="journal article" date="2023" name="IMA Fungus">
        <title>Comparative genomic study of the Penicillium genus elucidates a diverse pangenome and 15 lateral gene transfer events.</title>
        <authorList>
            <person name="Petersen C."/>
            <person name="Sorensen T."/>
            <person name="Nielsen M.R."/>
            <person name="Sondergaard T.E."/>
            <person name="Sorensen J.L."/>
            <person name="Fitzpatrick D.A."/>
            <person name="Frisvad J.C."/>
            <person name="Nielsen K.L."/>
        </authorList>
    </citation>
    <scope>NUCLEOTIDE SEQUENCE</scope>
    <source>
        <strain evidence="10">IBT 30069</strain>
    </source>
</reference>
<comment type="similarity">
    <text evidence="2 7">Belongs to the major facilitator superfamily. Sugar transporter (TC 2.A.1.1) family.</text>
</comment>
<dbReference type="InterPro" id="IPR005828">
    <property type="entry name" value="MFS_sugar_transport-like"/>
</dbReference>
<proteinExistence type="inferred from homology"/>
<reference evidence="10" key="1">
    <citation type="submission" date="2022-11" db="EMBL/GenBank/DDBJ databases">
        <authorList>
            <person name="Petersen C."/>
        </authorList>
    </citation>
    <scope>NUCLEOTIDE SEQUENCE</scope>
    <source>
        <strain evidence="10">IBT 30069</strain>
    </source>
</reference>
<gene>
    <name evidence="10" type="ORF">N7456_001723</name>
</gene>
<dbReference type="GO" id="GO:0005351">
    <property type="term" value="F:carbohydrate:proton symporter activity"/>
    <property type="evidence" value="ECO:0007669"/>
    <property type="project" value="TreeGrafter"/>
</dbReference>
<feature type="transmembrane region" description="Helical" evidence="8">
    <location>
        <begin position="26"/>
        <end position="46"/>
    </location>
</feature>
<dbReference type="InterPro" id="IPR036259">
    <property type="entry name" value="MFS_trans_sf"/>
</dbReference>
<feature type="transmembrane region" description="Helical" evidence="8">
    <location>
        <begin position="82"/>
        <end position="103"/>
    </location>
</feature>
<sequence>MGGFLDSIPFQNTFPSIATTTGSSTLQGFTVAVYEIGCAFGALTVIFGGDRFGRRTTVIYGQIILIIGAILQFTSYSLAQLIVGRIVTGVGNGMAVAVLPTWNGECSRPTSRGRAVMWQLNVNIFGVALAYWVDFGLNESSLTGNTDWSWRFPLSLQVLFSALTIFLASFIPDSPRALVKQGRMEEARDVIDMLSLEADASKREDATNVHMSVIETILAEEAESNSSWSDITTQGRPKFFQRLVLAVLSLSMMQLSGINLITYYAPTIFQNSLNMSHRMSLLLSGFNGLEYWLATFIPIPLIDRLGRRPILLFSAIGQTISMAVLAGSTAYPDSTSAGVIAAVFLFVFNTFFGIGFDGIPFLLPVELTPLQTRGKSVSIATGCFWLCNFFVVMISPVLISRIQWGTYVLWCGTNLSFIPIIYFLIPETLNGTLEDISVMFEESGDSWVIGPSSRAKLAQIIANREAAEAERVDGEKDMLRATAETIEDSKFA</sequence>
<dbReference type="PROSITE" id="PS50850">
    <property type="entry name" value="MFS"/>
    <property type="match status" value="1"/>
</dbReference>
<feature type="transmembrane region" description="Helical" evidence="8">
    <location>
        <begin position="377"/>
        <end position="398"/>
    </location>
</feature>
<evidence type="ECO:0000256" key="7">
    <source>
        <dbReference type="RuleBase" id="RU003346"/>
    </source>
</evidence>
<keyword evidence="4 8" id="KW-0812">Transmembrane</keyword>
<name>A0A9W9KND4_9EURO</name>
<organism evidence="10 11">
    <name type="scientific">Penicillium angulare</name>
    <dbReference type="NCBI Taxonomy" id="116970"/>
    <lineage>
        <taxon>Eukaryota</taxon>
        <taxon>Fungi</taxon>
        <taxon>Dikarya</taxon>
        <taxon>Ascomycota</taxon>
        <taxon>Pezizomycotina</taxon>
        <taxon>Eurotiomycetes</taxon>
        <taxon>Eurotiomycetidae</taxon>
        <taxon>Eurotiales</taxon>
        <taxon>Aspergillaceae</taxon>
        <taxon>Penicillium</taxon>
    </lineage>
</organism>
<dbReference type="InterPro" id="IPR020846">
    <property type="entry name" value="MFS_dom"/>
</dbReference>
<evidence type="ECO:0000256" key="1">
    <source>
        <dbReference type="ARBA" id="ARBA00004141"/>
    </source>
</evidence>
<dbReference type="AlphaFoldDB" id="A0A9W9KND4"/>
<keyword evidence="6 8" id="KW-0472">Membrane</keyword>
<dbReference type="PRINTS" id="PR00171">
    <property type="entry name" value="SUGRTRNSPORT"/>
</dbReference>
<dbReference type="PANTHER" id="PTHR48022">
    <property type="entry name" value="PLASTIDIC GLUCOSE TRANSPORTER 4"/>
    <property type="match status" value="1"/>
</dbReference>
<feature type="transmembrane region" description="Helical" evidence="8">
    <location>
        <begin position="115"/>
        <end position="132"/>
    </location>
</feature>
<dbReference type="EMBL" id="JAPQKH010000002">
    <property type="protein sequence ID" value="KAJ5113189.1"/>
    <property type="molecule type" value="Genomic_DNA"/>
</dbReference>
<evidence type="ECO:0000313" key="10">
    <source>
        <dbReference type="EMBL" id="KAJ5113189.1"/>
    </source>
</evidence>
<feature type="transmembrane region" description="Helical" evidence="8">
    <location>
        <begin position="243"/>
        <end position="265"/>
    </location>
</feature>
<dbReference type="GO" id="GO:0016020">
    <property type="term" value="C:membrane"/>
    <property type="evidence" value="ECO:0007669"/>
    <property type="project" value="UniProtKB-SubCell"/>
</dbReference>
<evidence type="ECO:0000256" key="2">
    <source>
        <dbReference type="ARBA" id="ARBA00010992"/>
    </source>
</evidence>
<keyword evidence="5 8" id="KW-1133">Transmembrane helix</keyword>
<evidence type="ECO:0000259" key="9">
    <source>
        <dbReference type="PROSITE" id="PS50850"/>
    </source>
</evidence>
<evidence type="ECO:0000256" key="6">
    <source>
        <dbReference type="ARBA" id="ARBA00023136"/>
    </source>
</evidence>
<dbReference type="NCBIfam" id="TIGR00879">
    <property type="entry name" value="SP"/>
    <property type="match status" value="1"/>
</dbReference>
<comment type="caution">
    <text evidence="10">The sequence shown here is derived from an EMBL/GenBank/DDBJ whole genome shotgun (WGS) entry which is preliminary data.</text>
</comment>
<dbReference type="Pfam" id="PF00083">
    <property type="entry name" value="Sugar_tr"/>
    <property type="match status" value="1"/>
</dbReference>
<feature type="transmembrane region" description="Helical" evidence="8">
    <location>
        <begin position="337"/>
        <end position="365"/>
    </location>
</feature>
<feature type="transmembrane region" description="Helical" evidence="8">
    <location>
        <begin position="285"/>
        <end position="303"/>
    </location>
</feature>
<evidence type="ECO:0000256" key="8">
    <source>
        <dbReference type="SAM" id="Phobius"/>
    </source>
</evidence>
<comment type="subcellular location">
    <subcellularLocation>
        <location evidence="1">Membrane</location>
        <topology evidence="1">Multi-pass membrane protein</topology>
    </subcellularLocation>
</comment>
<dbReference type="SUPFAM" id="SSF103473">
    <property type="entry name" value="MFS general substrate transporter"/>
    <property type="match status" value="1"/>
</dbReference>
<feature type="domain" description="Major facilitator superfamily (MFS) profile" evidence="9">
    <location>
        <begin position="1"/>
        <end position="429"/>
    </location>
</feature>
<dbReference type="InterPro" id="IPR050360">
    <property type="entry name" value="MFS_Sugar_Transporters"/>
</dbReference>
<feature type="transmembrane region" description="Helical" evidence="8">
    <location>
        <begin position="404"/>
        <end position="425"/>
    </location>
</feature>
<feature type="transmembrane region" description="Helical" evidence="8">
    <location>
        <begin position="152"/>
        <end position="171"/>
    </location>
</feature>
<dbReference type="Proteomes" id="UP001149165">
    <property type="component" value="Unassembled WGS sequence"/>
</dbReference>
<evidence type="ECO:0000313" key="11">
    <source>
        <dbReference type="Proteomes" id="UP001149165"/>
    </source>
</evidence>